<proteinExistence type="predicted"/>
<comment type="caution">
    <text evidence="1">The sequence shown here is derived from an EMBL/GenBank/DDBJ whole genome shotgun (WGS) entry which is preliminary data.</text>
</comment>
<protein>
    <submittedName>
        <fullName evidence="1">Uncharacterized protein</fullName>
    </submittedName>
</protein>
<dbReference type="AlphaFoldDB" id="A0AA39GZX8"/>
<organism evidence="1 2">
    <name type="scientific">Steinernema hermaphroditum</name>
    <dbReference type="NCBI Taxonomy" id="289476"/>
    <lineage>
        <taxon>Eukaryota</taxon>
        <taxon>Metazoa</taxon>
        <taxon>Ecdysozoa</taxon>
        <taxon>Nematoda</taxon>
        <taxon>Chromadorea</taxon>
        <taxon>Rhabditida</taxon>
        <taxon>Tylenchina</taxon>
        <taxon>Panagrolaimomorpha</taxon>
        <taxon>Strongyloidoidea</taxon>
        <taxon>Steinernematidae</taxon>
        <taxon>Steinernema</taxon>
    </lineage>
</organism>
<name>A0AA39GZX8_9BILA</name>
<evidence type="ECO:0000313" key="2">
    <source>
        <dbReference type="Proteomes" id="UP001175271"/>
    </source>
</evidence>
<keyword evidence="2" id="KW-1185">Reference proteome</keyword>
<dbReference type="EMBL" id="JAUCMV010000005">
    <property type="protein sequence ID" value="KAK0396655.1"/>
    <property type="molecule type" value="Genomic_DNA"/>
</dbReference>
<evidence type="ECO:0000313" key="1">
    <source>
        <dbReference type="EMBL" id="KAK0396655.1"/>
    </source>
</evidence>
<dbReference type="Proteomes" id="UP001175271">
    <property type="component" value="Unassembled WGS sequence"/>
</dbReference>
<reference evidence="1" key="1">
    <citation type="submission" date="2023-06" db="EMBL/GenBank/DDBJ databases">
        <title>Genomic analysis of the entomopathogenic nematode Steinernema hermaphroditum.</title>
        <authorList>
            <person name="Schwarz E.M."/>
            <person name="Heppert J.K."/>
            <person name="Baniya A."/>
            <person name="Schwartz H.T."/>
            <person name="Tan C.-H."/>
            <person name="Antoshechkin I."/>
            <person name="Sternberg P.W."/>
            <person name="Goodrich-Blair H."/>
            <person name="Dillman A.R."/>
        </authorList>
    </citation>
    <scope>NUCLEOTIDE SEQUENCE</scope>
    <source>
        <strain evidence="1">PS9179</strain>
        <tissue evidence="1">Whole animal</tissue>
    </source>
</reference>
<gene>
    <name evidence="1" type="ORF">QR680_001799</name>
</gene>
<accession>A0AA39GZX8</accession>
<sequence>MNSLKYAKILYLAICLVVGRSNRERQTAANLLFSTVFNFQLNSHIYPILSTIRFGWCHTKERQPPSIVTATRFRTEQFHCLRKL</sequence>